<evidence type="ECO:0000313" key="3">
    <source>
        <dbReference type="Proteomes" id="UP000053647"/>
    </source>
</evidence>
<name>A0A0C9TAN1_PAXIN</name>
<dbReference type="EMBL" id="KN821125">
    <property type="protein sequence ID" value="KIJ05247.1"/>
    <property type="molecule type" value="Genomic_DNA"/>
</dbReference>
<dbReference type="AlphaFoldDB" id="A0A0C9TAN1"/>
<feature type="compositionally biased region" description="Basic and acidic residues" evidence="1">
    <location>
        <begin position="1"/>
        <end position="29"/>
    </location>
</feature>
<proteinExistence type="predicted"/>
<gene>
    <name evidence="2" type="ORF">PAXINDRAFT_21476</name>
</gene>
<accession>A0A0C9TAN1</accession>
<keyword evidence="3" id="KW-1185">Reference proteome</keyword>
<evidence type="ECO:0000313" key="2">
    <source>
        <dbReference type="EMBL" id="KIJ05247.1"/>
    </source>
</evidence>
<feature type="compositionally biased region" description="Basic and acidic residues" evidence="1">
    <location>
        <begin position="36"/>
        <end position="47"/>
    </location>
</feature>
<evidence type="ECO:0000256" key="1">
    <source>
        <dbReference type="SAM" id="MobiDB-lite"/>
    </source>
</evidence>
<dbReference type="HOGENOM" id="CLU_2997067_0_0_1"/>
<reference evidence="2 3" key="1">
    <citation type="submission" date="2014-06" db="EMBL/GenBank/DDBJ databases">
        <authorList>
            <consortium name="DOE Joint Genome Institute"/>
            <person name="Kuo A."/>
            <person name="Kohler A."/>
            <person name="Nagy L.G."/>
            <person name="Floudas D."/>
            <person name="Copeland A."/>
            <person name="Barry K.W."/>
            <person name="Cichocki N."/>
            <person name="Veneault-Fourrey C."/>
            <person name="LaButti K."/>
            <person name="Lindquist E.A."/>
            <person name="Lipzen A."/>
            <person name="Lundell T."/>
            <person name="Morin E."/>
            <person name="Murat C."/>
            <person name="Sun H."/>
            <person name="Tunlid A."/>
            <person name="Henrissat B."/>
            <person name="Grigoriev I.V."/>
            <person name="Hibbett D.S."/>
            <person name="Martin F."/>
            <person name="Nordberg H.P."/>
            <person name="Cantor M.N."/>
            <person name="Hua S.X."/>
        </authorList>
    </citation>
    <scope>NUCLEOTIDE SEQUENCE [LARGE SCALE GENOMIC DNA]</scope>
    <source>
        <strain evidence="2 3">ATCC 200175</strain>
    </source>
</reference>
<organism evidence="2 3">
    <name type="scientific">Paxillus involutus ATCC 200175</name>
    <dbReference type="NCBI Taxonomy" id="664439"/>
    <lineage>
        <taxon>Eukaryota</taxon>
        <taxon>Fungi</taxon>
        <taxon>Dikarya</taxon>
        <taxon>Basidiomycota</taxon>
        <taxon>Agaricomycotina</taxon>
        <taxon>Agaricomycetes</taxon>
        <taxon>Agaricomycetidae</taxon>
        <taxon>Boletales</taxon>
        <taxon>Paxilineae</taxon>
        <taxon>Paxillaceae</taxon>
        <taxon>Paxillus</taxon>
    </lineage>
</organism>
<dbReference type="Proteomes" id="UP000053647">
    <property type="component" value="Unassembled WGS sequence"/>
</dbReference>
<reference evidence="3" key="2">
    <citation type="submission" date="2015-01" db="EMBL/GenBank/DDBJ databases">
        <title>Evolutionary Origins and Diversification of the Mycorrhizal Mutualists.</title>
        <authorList>
            <consortium name="DOE Joint Genome Institute"/>
            <consortium name="Mycorrhizal Genomics Consortium"/>
            <person name="Kohler A."/>
            <person name="Kuo A."/>
            <person name="Nagy L.G."/>
            <person name="Floudas D."/>
            <person name="Copeland A."/>
            <person name="Barry K.W."/>
            <person name="Cichocki N."/>
            <person name="Veneault-Fourrey C."/>
            <person name="LaButti K."/>
            <person name="Lindquist E.A."/>
            <person name="Lipzen A."/>
            <person name="Lundell T."/>
            <person name="Morin E."/>
            <person name="Murat C."/>
            <person name="Riley R."/>
            <person name="Ohm R."/>
            <person name="Sun H."/>
            <person name="Tunlid A."/>
            <person name="Henrissat B."/>
            <person name="Grigoriev I.V."/>
            <person name="Hibbett D.S."/>
            <person name="Martin F."/>
        </authorList>
    </citation>
    <scope>NUCLEOTIDE SEQUENCE [LARGE SCALE GENOMIC DNA]</scope>
    <source>
        <strain evidence="3">ATCC 200175</strain>
    </source>
</reference>
<sequence length="57" mass="6341">MDAVHDPGGEMDSPDSKHPSVGLKGERYRRLSQHVEPNDVKTDDHNDQPMPRGPVHA</sequence>
<protein>
    <submittedName>
        <fullName evidence="2">Uncharacterized protein</fullName>
    </submittedName>
</protein>
<feature type="region of interest" description="Disordered" evidence="1">
    <location>
        <begin position="1"/>
        <end position="57"/>
    </location>
</feature>